<dbReference type="AlphaFoldDB" id="A0A822EBA4"/>
<feature type="non-terminal residue" evidence="3">
    <location>
        <position position="37"/>
    </location>
</feature>
<evidence type="ECO:0000313" key="1">
    <source>
        <dbReference type="EMBL" id="CAF4946287.1"/>
    </source>
</evidence>
<dbReference type="EMBL" id="CAJOBR010077919">
    <property type="protein sequence ID" value="CAF5116146.1"/>
    <property type="molecule type" value="Genomic_DNA"/>
</dbReference>
<evidence type="ECO:0000313" key="3">
    <source>
        <dbReference type="EMBL" id="CAF5092403.1"/>
    </source>
</evidence>
<dbReference type="EMBL" id="CAJOBP010094297">
    <property type="protein sequence ID" value="CAF4957400.1"/>
    <property type="molecule type" value="Genomic_DNA"/>
</dbReference>
<dbReference type="EMBL" id="CAJOBR010068493">
    <property type="protein sequence ID" value="CAF5092403.1"/>
    <property type="molecule type" value="Genomic_DNA"/>
</dbReference>
<proteinExistence type="predicted"/>
<evidence type="ECO:0000313" key="6">
    <source>
        <dbReference type="Proteomes" id="UP000663873"/>
    </source>
</evidence>
<dbReference type="Proteomes" id="UP000663848">
    <property type="component" value="Unassembled WGS sequence"/>
</dbReference>
<comment type="caution">
    <text evidence="3">The sequence shown here is derived from an EMBL/GenBank/DDBJ whole genome shotgun (WGS) entry which is preliminary data.</text>
</comment>
<organism evidence="3 5">
    <name type="scientific">Rotaria socialis</name>
    <dbReference type="NCBI Taxonomy" id="392032"/>
    <lineage>
        <taxon>Eukaryota</taxon>
        <taxon>Metazoa</taxon>
        <taxon>Spiralia</taxon>
        <taxon>Gnathifera</taxon>
        <taxon>Rotifera</taxon>
        <taxon>Eurotatoria</taxon>
        <taxon>Bdelloidea</taxon>
        <taxon>Philodinida</taxon>
        <taxon>Philodinidae</taxon>
        <taxon>Rotaria</taxon>
    </lineage>
</organism>
<keyword evidence="6" id="KW-1185">Reference proteome</keyword>
<reference evidence="3" key="1">
    <citation type="submission" date="2021-02" db="EMBL/GenBank/DDBJ databases">
        <authorList>
            <person name="Nowell W R."/>
        </authorList>
    </citation>
    <scope>NUCLEOTIDE SEQUENCE</scope>
</reference>
<accession>A0A822EBA4</accession>
<dbReference type="Proteomes" id="UP000663873">
    <property type="component" value="Unassembled WGS sequence"/>
</dbReference>
<evidence type="ECO:0000313" key="5">
    <source>
        <dbReference type="Proteomes" id="UP000663848"/>
    </source>
</evidence>
<protein>
    <submittedName>
        <fullName evidence="3">Uncharacterized protein</fullName>
    </submittedName>
</protein>
<dbReference type="EMBL" id="CAJOBP010090670">
    <property type="protein sequence ID" value="CAF4946287.1"/>
    <property type="molecule type" value="Genomic_DNA"/>
</dbReference>
<evidence type="ECO:0000313" key="4">
    <source>
        <dbReference type="EMBL" id="CAF5116146.1"/>
    </source>
</evidence>
<gene>
    <name evidence="3" type="ORF">QYT958_LOCUS44401</name>
    <name evidence="4" type="ORF">QYT958_LOCUS45771</name>
    <name evidence="1" type="ORF">UJA718_LOCUS47541</name>
    <name evidence="2" type="ORF">UJA718_LOCUS48063</name>
</gene>
<evidence type="ECO:0000313" key="2">
    <source>
        <dbReference type="EMBL" id="CAF4957400.1"/>
    </source>
</evidence>
<sequence length="37" mass="4005">MSSIGNLQLTSLVASANATSSGRMPVDRRVHLIFLFN</sequence>
<name>A0A822EBA4_9BILA</name>